<dbReference type="PATRIC" id="fig|1121448.10.peg.2222"/>
<dbReference type="AlphaFoldDB" id="T2GCX4"/>
<protein>
    <submittedName>
        <fullName evidence="3">Putative tat (Twin-arginine translocation) pathway signal sequence domain protein</fullName>
    </submittedName>
</protein>
<dbReference type="GO" id="GO:0015689">
    <property type="term" value="P:molybdate ion transport"/>
    <property type="evidence" value="ECO:0007669"/>
    <property type="project" value="TreeGrafter"/>
</dbReference>
<dbReference type="GO" id="GO:0030973">
    <property type="term" value="F:molybdate ion binding"/>
    <property type="evidence" value="ECO:0007669"/>
    <property type="project" value="TreeGrafter"/>
</dbReference>
<feature type="signal peptide" evidence="2">
    <location>
        <begin position="1"/>
        <end position="27"/>
    </location>
</feature>
<dbReference type="SUPFAM" id="SSF53850">
    <property type="entry name" value="Periplasmic binding protein-like II"/>
    <property type="match status" value="1"/>
</dbReference>
<keyword evidence="4" id="KW-1185">Reference proteome</keyword>
<dbReference type="KEGG" id="dgg:DGI_2270"/>
<evidence type="ECO:0000313" key="3">
    <source>
        <dbReference type="EMBL" id="AGW14024.1"/>
    </source>
</evidence>
<proteinExistence type="predicted"/>
<feature type="chain" id="PRO_5004599781" evidence="2">
    <location>
        <begin position="28"/>
        <end position="287"/>
    </location>
</feature>
<dbReference type="GO" id="GO:0051536">
    <property type="term" value="F:iron-sulfur cluster binding"/>
    <property type="evidence" value="ECO:0007669"/>
    <property type="project" value="UniProtKB-KW"/>
</dbReference>
<dbReference type="OrthoDB" id="9786399at2"/>
<dbReference type="Proteomes" id="UP000016587">
    <property type="component" value="Chromosome"/>
</dbReference>
<organism evidence="3 4">
    <name type="scientific">Megalodesulfovibrio gigas (strain ATCC 19364 / DSM 1382 / NCIMB 9332 / VKM B-1759)</name>
    <name type="common">Desulfovibrio gigas</name>
    <dbReference type="NCBI Taxonomy" id="1121448"/>
    <lineage>
        <taxon>Bacteria</taxon>
        <taxon>Pseudomonadati</taxon>
        <taxon>Thermodesulfobacteriota</taxon>
        <taxon>Desulfovibrionia</taxon>
        <taxon>Desulfovibrionales</taxon>
        <taxon>Desulfovibrionaceae</taxon>
        <taxon>Megalodesulfovibrio</taxon>
    </lineage>
</organism>
<dbReference type="eggNOG" id="COG0725">
    <property type="taxonomic scope" value="Bacteria"/>
</dbReference>
<accession>T2GCX4</accession>
<dbReference type="Pfam" id="PF13531">
    <property type="entry name" value="SBP_bac_11"/>
    <property type="match status" value="1"/>
</dbReference>
<dbReference type="InterPro" id="IPR050682">
    <property type="entry name" value="ModA/WtpA"/>
</dbReference>
<dbReference type="Gene3D" id="3.40.190.10">
    <property type="entry name" value="Periplasmic binding protein-like II"/>
    <property type="match status" value="2"/>
</dbReference>
<dbReference type="InterPro" id="IPR006311">
    <property type="entry name" value="TAT_signal"/>
</dbReference>
<dbReference type="RefSeq" id="WP_021760972.1">
    <property type="nucleotide sequence ID" value="NC_022444.1"/>
</dbReference>
<dbReference type="PANTHER" id="PTHR30632">
    <property type="entry name" value="MOLYBDATE-BINDING PERIPLASMIC PROTEIN"/>
    <property type="match status" value="1"/>
</dbReference>
<evidence type="ECO:0000256" key="2">
    <source>
        <dbReference type="SAM" id="SignalP"/>
    </source>
</evidence>
<gene>
    <name evidence="3" type="ORF">DGI_2270</name>
</gene>
<evidence type="ECO:0000313" key="4">
    <source>
        <dbReference type="Proteomes" id="UP000016587"/>
    </source>
</evidence>
<keyword evidence="2" id="KW-0732">Signal</keyword>
<dbReference type="STRING" id="1121448.DGI_2270"/>
<dbReference type="PANTHER" id="PTHR30632:SF0">
    <property type="entry name" value="SULFATE-BINDING PROTEIN"/>
    <property type="match status" value="1"/>
</dbReference>
<reference evidence="4" key="2">
    <citation type="submission" date="2013-07" db="EMBL/GenBank/DDBJ databases">
        <authorList>
            <person name="Morais-Silva F.O."/>
            <person name="Rezende A.M."/>
            <person name="Pimentel C."/>
            <person name="Resende D.M."/>
            <person name="Santos C.I."/>
            <person name="Clemente C."/>
            <person name="de Oliveira L.M."/>
            <person name="da Silva S.M."/>
            <person name="Costa D.A."/>
            <person name="Varela-Raposo A."/>
            <person name="Horacio E.C.A."/>
            <person name="Matos M."/>
            <person name="Flores O."/>
            <person name="Ruiz J.C."/>
            <person name="Rodrigues-Pousada C."/>
        </authorList>
    </citation>
    <scope>NUCLEOTIDE SEQUENCE [LARGE SCALE GENOMIC DNA]</scope>
    <source>
        <strain evidence="4">ATCC 19364 / DSM 1382 / NCIMB 9332 / VKM B-1759</strain>
    </source>
</reference>
<keyword evidence="1" id="KW-0479">Metal-binding</keyword>
<evidence type="ECO:0000256" key="1">
    <source>
        <dbReference type="ARBA" id="ARBA00023014"/>
    </source>
</evidence>
<dbReference type="EMBL" id="CP006585">
    <property type="protein sequence ID" value="AGW14024.1"/>
    <property type="molecule type" value="Genomic_DNA"/>
</dbReference>
<dbReference type="PROSITE" id="PS51318">
    <property type="entry name" value="TAT"/>
    <property type="match status" value="1"/>
</dbReference>
<dbReference type="HOGENOM" id="CLU_065520_2_2_7"/>
<reference evidence="3 4" key="1">
    <citation type="journal article" date="2013" name="J. Bacteriol.">
        <title>Roles of HynAB and Ech, the only two hydrogenases found in the model sulfate reducer Desulfovibrio gigas.</title>
        <authorList>
            <person name="Morais-Silva F.O."/>
            <person name="Santos C.I."/>
            <person name="Rodrigues R."/>
            <person name="Pereira I.A."/>
            <person name="Rodrigues-Pousada C."/>
        </authorList>
    </citation>
    <scope>NUCLEOTIDE SEQUENCE [LARGE SCALE GENOMIC DNA]</scope>
    <source>
        <strain evidence="4">ATCC 19364 / DSM 1382 / NCIMB 9332 / VKM B-1759</strain>
    </source>
</reference>
<keyword evidence="1" id="KW-0411">Iron-sulfur</keyword>
<name>T2GCX4_MEGG1</name>
<sequence length="287" mass="29636">MSETTRRGFLKLAATGMSGAVASAAFALPASASGSATGQGKHLQVWSCGGLAEAMLPAHQEFTASTGVDIAYTGAFAAALGKSLLASGSTEVFAGRVLDLAKKLRAAGRMQYFVPLCFTSYVMVTPKGNPAGITTVQDMARPGVRVAMAPEASPPGGQAVTGLLKKAALLEAVMGNVAHPGTCVQTAVTDVVDGKADVMIVELRVARLPETAGKLDVFSIPDSLFPPGPLTFTLGLMQEAKDRALAETYMAFMTSDAGQAHFARSGFIPAKSDKGRELVEKLGVKDV</sequence>
<keyword evidence="1" id="KW-0408">Iron</keyword>